<dbReference type="Gene3D" id="3.60.20.10">
    <property type="entry name" value="Glutamine Phosphoribosylpyrophosphate, subunit 1, domain 1"/>
    <property type="match status" value="1"/>
</dbReference>
<proteinExistence type="predicted"/>
<protein>
    <submittedName>
        <fullName evidence="1">Peptidase S45, penicillin amidase</fullName>
        <ecNumber evidence="1">3.5.1.-</ecNumber>
    </submittedName>
</protein>
<gene>
    <name evidence="1" type="ORF">B1A_19177</name>
</gene>
<feature type="non-terminal residue" evidence="1">
    <location>
        <position position="1"/>
    </location>
</feature>
<comment type="caution">
    <text evidence="1">The sequence shown here is derived from an EMBL/GenBank/DDBJ whole genome shotgun (WGS) entry which is preliminary data.</text>
</comment>
<dbReference type="SUPFAM" id="SSF56235">
    <property type="entry name" value="N-terminal nucleophile aminohydrolases (Ntn hydrolases)"/>
    <property type="match status" value="1"/>
</dbReference>
<dbReference type="InterPro" id="IPR029055">
    <property type="entry name" value="Ntn_hydrolases_N"/>
</dbReference>
<organism evidence="1">
    <name type="scientific">mine drainage metagenome</name>
    <dbReference type="NCBI Taxonomy" id="410659"/>
    <lineage>
        <taxon>unclassified sequences</taxon>
        <taxon>metagenomes</taxon>
        <taxon>ecological metagenomes</taxon>
    </lineage>
</organism>
<dbReference type="EC" id="3.5.1.-" evidence="1"/>
<dbReference type="PANTHER" id="PTHR34218">
    <property type="entry name" value="PEPTIDASE S45 PENICILLIN AMIDASE"/>
    <property type="match status" value="1"/>
</dbReference>
<reference evidence="1" key="1">
    <citation type="submission" date="2013-08" db="EMBL/GenBank/DDBJ databases">
        <authorList>
            <person name="Mendez C."/>
            <person name="Richter M."/>
            <person name="Ferrer M."/>
            <person name="Sanchez J."/>
        </authorList>
    </citation>
    <scope>NUCLEOTIDE SEQUENCE</scope>
</reference>
<evidence type="ECO:0000313" key="1">
    <source>
        <dbReference type="EMBL" id="EQD32884.1"/>
    </source>
</evidence>
<dbReference type="EMBL" id="AUZX01014151">
    <property type="protein sequence ID" value="EQD32884.1"/>
    <property type="molecule type" value="Genomic_DNA"/>
</dbReference>
<dbReference type="GO" id="GO:0016787">
    <property type="term" value="F:hydrolase activity"/>
    <property type="evidence" value="ECO:0007669"/>
    <property type="project" value="UniProtKB-KW"/>
</dbReference>
<dbReference type="Pfam" id="PF01804">
    <property type="entry name" value="Penicil_amidase"/>
    <property type="match status" value="1"/>
</dbReference>
<name>T0ZW43_9ZZZZ</name>
<dbReference type="AlphaFoldDB" id="T0ZW43"/>
<dbReference type="PANTHER" id="PTHR34218:SF4">
    <property type="entry name" value="ACYL-HOMOSERINE LACTONE ACYLASE QUIP"/>
    <property type="match status" value="1"/>
</dbReference>
<dbReference type="InterPro" id="IPR002692">
    <property type="entry name" value="S45"/>
</dbReference>
<keyword evidence="1" id="KW-0378">Hydrolase</keyword>
<dbReference type="GO" id="GO:0017000">
    <property type="term" value="P:antibiotic biosynthetic process"/>
    <property type="evidence" value="ECO:0007669"/>
    <property type="project" value="InterPro"/>
</dbReference>
<sequence>SSFQYAAYKDFGSNNWAVNGFRTHNTSALLANDPHLTTEVPSIWLGFQLVSPVQNVVGVVFPGFPGIVLGHNPKVAWGATNGQVQQIYYYAETMKSGSSTQYLNNGSYSPFSVINENISVAGGSTYQLKVMRAVNGVILYTGENTIAMD</sequence>
<accession>T0ZW43</accession>
<reference evidence="1" key="2">
    <citation type="journal article" date="2014" name="ISME J.">
        <title>Microbial stratification in low pH oxic and suboxic macroscopic growths along an acid mine drainage.</title>
        <authorList>
            <person name="Mendez-Garcia C."/>
            <person name="Mesa V."/>
            <person name="Sprenger R.R."/>
            <person name="Richter M."/>
            <person name="Diez M.S."/>
            <person name="Solano J."/>
            <person name="Bargiela R."/>
            <person name="Golyshina O.V."/>
            <person name="Manteca A."/>
            <person name="Ramos J.L."/>
            <person name="Gallego J.R."/>
            <person name="Llorente I."/>
            <person name="Martins Dos Santos V.A."/>
            <person name="Jensen O.N."/>
            <person name="Pelaez A.I."/>
            <person name="Sanchez J."/>
            <person name="Ferrer M."/>
        </authorList>
    </citation>
    <scope>NUCLEOTIDE SEQUENCE</scope>
</reference>